<sequence length="91" mass="9885">MEEYTPDAIVNRDEPVPVISVGKQRDEARDSKPSAGHQRSTSGAGRSLQDKLFAKYALTGSSRVSGLYGLRSLTSCNKTLATSDPGRRCQR</sequence>
<evidence type="ECO:0000313" key="3">
    <source>
        <dbReference type="Proteomes" id="UP001165205"/>
    </source>
</evidence>
<name>A0AAN4Z2R2_ASPOZ</name>
<reference evidence="2" key="1">
    <citation type="submission" date="2023-04" db="EMBL/GenBank/DDBJ databases">
        <title>Aspergillus oryzae NBRC 4228.</title>
        <authorList>
            <person name="Ichikawa N."/>
            <person name="Sato H."/>
            <person name="Tonouchi N."/>
        </authorList>
    </citation>
    <scope>NUCLEOTIDE SEQUENCE</scope>
    <source>
        <strain evidence="2">NBRC 4228</strain>
    </source>
</reference>
<gene>
    <name evidence="2" type="ORF">Aory04_001350000</name>
</gene>
<comment type="caution">
    <text evidence="2">The sequence shown here is derived from an EMBL/GenBank/DDBJ whole genome shotgun (WGS) entry which is preliminary data.</text>
</comment>
<organism evidence="2 3">
    <name type="scientific">Aspergillus oryzae</name>
    <name type="common">Yellow koji mold</name>
    <dbReference type="NCBI Taxonomy" id="5062"/>
    <lineage>
        <taxon>Eukaryota</taxon>
        <taxon>Fungi</taxon>
        <taxon>Dikarya</taxon>
        <taxon>Ascomycota</taxon>
        <taxon>Pezizomycotina</taxon>
        <taxon>Eurotiomycetes</taxon>
        <taxon>Eurotiomycetidae</taxon>
        <taxon>Eurotiales</taxon>
        <taxon>Aspergillaceae</taxon>
        <taxon>Aspergillus</taxon>
        <taxon>Aspergillus subgen. Circumdati</taxon>
    </lineage>
</organism>
<feature type="compositionally biased region" description="Basic and acidic residues" evidence="1">
    <location>
        <begin position="23"/>
        <end position="32"/>
    </location>
</feature>
<evidence type="ECO:0000313" key="2">
    <source>
        <dbReference type="EMBL" id="GMG38927.1"/>
    </source>
</evidence>
<dbReference type="Proteomes" id="UP001165205">
    <property type="component" value="Unassembled WGS sequence"/>
</dbReference>
<proteinExistence type="predicted"/>
<evidence type="ECO:0000256" key="1">
    <source>
        <dbReference type="SAM" id="MobiDB-lite"/>
    </source>
</evidence>
<protein>
    <submittedName>
        <fullName evidence="2">Unnamed protein product</fullName>
    </submittedName>
</protein>
<accession>A0AAN4Z2R2</accession>
<dbReference type="EMBL" id="BSYA01000364">
    <property type="protein sequence ID" value="GMG38927.1"/>
    <property type="molecule type" value="Genomic_DNA"/>
</dbReference>
<feature type="region of interest" description="Disordered" evidence="1">
    <location>
        <begin position="1"/>
        <end position="46"/>
    </location>
</feature>
<dbReference type="AlphaFoldDB" id="A0AAN4Z2R2"/>